<accession>A0ABZ3C5J4</accession>
<feature type="compositionally biased region" description="Basic and acidic residues" evidence="1">
    <location>
        <begin position="7"/>
        <end position="35"/>
    </location>
</feature>
<organism evidence="3 4">
    <name type="scientific">Propioniciclava soli</name>
    <dbReference type="NCBI Taxonomy" id="2775081"/>
    <lineage>
        <taxon>Bacteria</taxon>
        <taxon>Bacillati</taxon>
        <taxon>Actinomycetota</taxon>
        <taxon>Actinomycetes</taxon>
        <taxon>Propionibacteriales</taxon>
        <taxon>Propionibacteriaceae</taxon>
        <taxon>Propioniciclava</taxon>
    </lineage>
</organism>
<evidence type="ECO:0000259" key="2">
    <source>
        <dbReference type="Pfam" id="PF07883"/>
    </source>
</evidence>
<sequence length="224" mass="24501">MGKKAEKKAEKKAARKAEAKALRKAEEKKARKAEKKAEAVKAEAAAAQAAEVEADAAAAIEAEQAEAAELVEAEAPVSPPARKPVLFQKDYGRQPYVVNVEKATLANKHFRKTIWTGEHLQLTYMTIPPGGDIGLEVHPDTDQFLRVEQGTGRVQMGPAEDELTYTRRVTGDFVVLVPAGTWHNITNTGRDDLKLYTLYGPPDHVAGTVHRTQADAETDPNEEH</sequence>
<evidence type="ECO:0000313" key="3">
    <source>
        <dbReference type="EMBL" id="WZW98062.1"/>
    </source>
</evidence>
<dbReference type="Proteomes" id="UP001434337">
    <property type="component" value="Chromosome"/>
</dbReference>
<dbReference type="CDD" id="cd02223">
    <property type="entry name" value="cupin_Bh2720-like"/>
    <property type="match status" value="1"/>
</dbReference>
<dbReference type="InterPro" id="IPR014710">
    <property type="entry name" value="RmlC-like_jellyroll"/>
</dbReference>
<dbReference type="Gene3D" id="2.60.120.10">
    <property type="entry name" value="Jelly Rolls"/>
    <property type="match status" value="1"/>
</dbReference>
<evidence type="ECO:0000313" key="4">
    <source>
        <dbReference type="Proteomes" id="UP001434337"/>
    </source>
</evidence>
<proteinExistence type="predicted"/>
<evidence type="ECO:0000256" key="1">
    <source>
        <dbReference type="SAM" id="MobiDB-lite"/>
    </source>
</evidence>
<keyword evidence="4" id="KW-1185">Reference proteome</keyword>
<reference evidence="3 4" key="1">
    <citation type="journal article" date="2023" name="Environ Microbiome">
        <title>A coral-associated actinobacterium mitigates coral bleaching under heat stress.</title>
        <authorList>
            <person name="Li J."/>
            <person name="Zou Y."/>
            <person name="Li Q."/>
            <person name="Zhang J."/>
            <person name="Bourne D.G."/>
            <person name="Lyu Y."/>
            <person name="Liu C."/>
            <person name="Zhang S."/>
        </authorList>
    </citation>
    <scope>NUCLEOTIDE SEQUENCE [LARGE SCALE GENOMIC DNA]</scope>
    <source>
        <strain evidence="3 4">SCSIO 13291</strain>
    </source>
</reference>
<dbReference type="InterPro" id="IPR052538">
    <property type="entry name" value="Flavonoid_dioxygenase-like"/>
</dbReference>
<feature type="region of interest" description="Disordered" evidence="1">
    <location>
        <begin position="1"/>
        <end position="35"/>
    </location>
</feature>
<dbReference type="Pfam" id="PF07883">
    <property type="entry name" value="Cupin_2"/>
    <property type="match status" value="1"/>
</dbReference>
<feature type="domain" description="Cupin type-2" evidence="2">
    <location>
        <begin position="124"/>
        <end position="198"/>
    </location>
</feature>
<gene>
    <name evidence="3" type="ORF">PCC79_14370</name>
</gene>
<dbReference type="RefSeq" id="WP_342372217.1">
    <property type="nucleotide sequence ID" value="NZ_CP115965.1"/>
</dbReference>
<protein>
    <submittedName>
        <fullName evidence="3">Cupin domain-containing protein</fullName>
    </submittedName>
</protein>
<dbReference type="InterPro" id="IPR011051">
    <property type="entry name" value="RmlC_Cupin_sf"/>
</dbReference>
<dbReference type="EMBL" id="CP115965">
    <property type="protein sequence ID" value="WZW98062.1"/>
    <property type="molecule type" value="Genomic_DNA"/>
</dbReference>
<dbReference type="PANTHER" id="PTHR43346">
    <property type="entry name" value="LIGAND BINDING DOMAIN PROTEIN, PUTATIVE (AFU_ORTHOLOGUE AFUA_6G14370)-RELATED"/>
    <property type="match status" value="1"/>
</dbReference>
<dbReference type="SUPFAM" id="SSF51182">
    <property type="entry name" value="RmlC-like cupins"/>
    <property type="match status" value="1"/>
</dbReference>
<dbReference type="InterPro" id="IPR013096">
    <property type="entry name" value="Cupin_2"/>
</dbReference>
<dbReference type="PANTHER" id="PTHR43346:SF1">
    <property type="entry name" value="QUERCETIN 2,3-DIOXYGENASE-RELATED"/>
    <property type="match status" value="1"/>
</dbReference>
<name>A0ABZ3C5J4_9ACTN</name>